<name>A0A2S9QQP3_9MICO</name>
<evidence type="ECO:0000313" key="1">
    <source>
        <dbReference type="EMBL" id="PRI11913.1"/>
    </source>
</evidence>
<dbReference type="PANTHER" id="PTHR31340:SF3">
    <property type="entry name" value="MITOCHONDRIAL GENOME MAINTENANCE EXONUCLEASE 1"/>
    <property type="match status" value="1"/>
</dbReference>
<dbReference type="AlphaFoldDB" id="A0A2S9QQP3"/>
<accession>A0A2S9QQP3</accession>
<evidence type="ECO:0000313" key="2">
    <source>
        <dbReference type="Proteomes" id="UP000238650"/>
    </source>
</evidence>
<sequence length="269" mass="29945">MAAKKKAAAPASGFRKRKYGRNHAYYLGERKLDGVTTLLGNGLPKPALVNWAANSTAEYAVDHWDELAELSHSKRLETLKKSRYAISDEAKHRGTEVHDLAEKLALGEDVEVPDEIAGHVSSALRFLDEFKVETILTEASVYHEKALYGGTFDLLLRSKLPEHAGKVILGDWKTNRTGIYPETALQLTAYAKATHYLDQEGVERRVAELGITDLWAIWIRSDGYEVYPMEFSDRTWQAFGNVVSVARGAANRDVADEWKGRALRAGEAA</sequence>
<dbReference type="GO" id="GO:0008297">
    <property type="term" value="F:single-stranded DNA exodeoxyribonuclease activity"/>
    <property type="evidence" value="ECO:0007669"/>
    <property type="project" value="TreeGrafter"/>
</dbReference>
<organism evidence="1 2">
    <name type="scientific">Leucobacter massiliensis</name>
    <dbReference type="NCBI Taxonomy" id="1686285"/>
    <lineage>
        <taxon>Bacteria</taxon>
        <taxon>Bacillati</taxon>
        <taxon>Actinomycetota</taxon>
        <taxon>Actinomycetes</taxon>
        <taxon>Micrococcales</taxon>
        <taxon>Microbacteriaceae</taxon>
        <taxon>Leucobacter</taxon>
    </lineage>
</organism>
<comment type="caution">
    <text evidence="1">The sequence shown here is derived from an EMBL/GenBank/DDBJ whole genome shotgun (WGS) entry which is preliminary data.</text>
</comment>
<evidence type="ECO:0008006" key="3">
    <source>
        <dbReference type="Google" id="ProtNLM"/>
    </source>
</evidence>
<dbReference type="Proteomes" id="UP000238650">
    <property type="component" value="Unassembled WGS sequence"/>
</dbReference>
<dbReference type="OrthoDB" id="3398267at2"/>
<gene>
    <name evidence="1" type="ORF">B4915_02215</name>
</gene>
<keyword evidence="2" id="KW-1185">Reference proteome</keyword>
<reference evidence="1 2" key="1">
    <citation type="journal article" date="2017" name="New Microbes New Infect">
        <title>Genome sequence of 'Leucobacter massiliensis' sp. nov. isolated from human pharynx after travel to the 2014 Hajj.</title>
        <authorList>
            <person name="Leangapichart T."/>
            <person name="Gautret P."/>
            <person name="Nguyen T.T."/>
            <person name="Armstrong N."/>
            <person name="Rolain J.M."/>
        </authorList>
    </citation>
    <scope>NUCLEOTIDE SEQUENCE [LARGE SCALE GENOMIC DNA]</scope>
    <source>
        <strain evidence="1 2">122RC15</strain>
    </source>
</reference>
<proteinExistence type="predicted"/>
<dbReference type="PANTHER" id="PTHR31340">
    <property type="entry name" value="MITOCHONDRIAL GENOME MAINTENANCE EXONUCLEASE 1"/>
    <property type="match status" value="1"/>
</dbReference>
<dbReference type="RefSeq" id="WP_105804226.1">
    <property type="nucleotide sequence ID" value="NZ_MWZD01000013.1"/>
</dbReference>
<protein>
    <recommendedName>
        <fullName evidence="3">PD-(D/E)XK endonuclease-like domain-containing protein</fullName>
    </recommendedName>
</protein>
<dbReference type="EMBL" id="MWZD01000013">
    <property type="protein sequence ID" value="PRI11913.1"/>
    <property type="molecule type" value="Genomic_DNA"/>
</dbReference>